<dbReference type="Gene3D" id="3.10.20.90">
    <property type="entry name" value="Phosphatidylinositol 3-kinase Catalytic Subunit, Chain A, domain 1"/>
    <property type="match status" value="2"/>
</dbReference>
<dbReference type="PROSITE" id="PS50053">
    <property type="entry name" value="UBIQUITIN_2"/>
    <property type="match status" value="2"/>
</dbReference>
<sequence>MPYELCVKNRKMQILTLEVEEMETLAELKKKISEKTGVPVGDQQPLYYNGAELTDDNGSLLEYDILPDGCPGGPIVTMGNTAWDPFYLKVKLPSGRTYKAYVTMTTTVGQLKGAITTDCGIPYLVQKLYLGELQMQDRFILGDYDIPADAKVDLALSRPIYAGPSVRPTETN</sequence>
<dbReference type="PANTHER" id="PTHR46555:SF1">
    <property type="entry name" value="UBIQUITIN-LIKE PROTEIN 4A"/>
    <property type="match status" value="1"/>
</dbReference>
<dbReference type="GO" id="GO:0051087">
    <property type="term" value="F:protein-folding chaperone binding"/>
    <property type="evidence" value="ECO:0007669"/>
    <property type="project" value="TreeGrafter"/>
</dbReference>
<protein>
    <recommendedName>
        <fullName evidence="3">Ubiquitin-like domain-containing protein</fullName>
    </recommendedName>
</protein>
<evidence type="ECO:0000256" key="2">
    <source>
        <dbReference type="ARBA" id="ARBA00022490"/>
    </source>
</evidence>
<comment type="subcellular location">
    <subcellularLocation>
        <location evidence="1">Cytoplasm</location>
        <location evidence="1">Cytosol</location>
    </subcellularLocation>
</comment>
<dbReference type="Pfam" id="PF00240">
    <property type="entry name" value="ubiquitin"/>
    <property type="match status" value="2"/>
</dbReference>
<reference evidence="4" key="1">
    <citation type="submission" date="2021-01" db="EMBL/GenBank/DDBJ databases">
        <authorList>
            <person name="Corre E."/>
            <person name="Pelletier E."/>
            <person name="Niang G."/>
            <person name="Scheremetjew M."/>
            <person name="Finn R."/>
            <person name="Kale V."/>
            <person name="Holt S."/>
            <person name="Cochrane G."/>
            <person name="Meng A."/>
            <person name="Brown T."/>
            <person name="Cohen L."/>
        </authorList>
    </citation>
    <scope>NUCLEOTIDE SEQUENCE</scope>
    <source>
        <strain evidence="4">CCMP3105</strain>
    </source>
</reference>
<dbReference type="InterPro" id="IPR000626">
    <property type="entry name" value="Ubiquitin-like_dom"/>
</dbReference>
<dbReference type="PANTHER" id="PTHR46555">
    <property type="entry name" value="UBIQUITIN-LIKE PROTEIN 4A"/>
    <property type="match status" value="1"/>
</dbReference>
<dbReference type="SUPFAM" id="SSF54236">
    <property type="entry name" value="Ubiquitin-like"/>
    <property type="match status" value="2"/>
</dbReference>
<feature type="domain" description="Ubiquitin-like" evidence="3">
    <location>
        <begin position="86"/>
        <end position="159"/>
    </location>
</feature>
<gene>
    <name evidence="4" type="ORF">AMON00008_LOCUS11338</name>
    <name evidence="5" type="ORF">AMON00008_LOCUS11339</name>
    <name evidence="6" type="ORF">AMON00008_LOCUS11340</name>
</gene>
<evidence type="ECO:0000256" key="1">
    <source>
        <dbReference type="ARBA" id="ARBA00004514"/>
    </source>
</evidence>
<evidence type="ECO:0000313" key="4">
    <source>
        <dbReference type="EMBL" id="CAE4571719.1"/>
    </source>
</evidence>
<dbReference type="EMBL" id="HBNR01017191">
    <property type="protein sequence ID" value="CAE4571719.1"/>
    <property type="molecule type" value="Transcribed_RNA"/>
</dbReference>
<dbReference type="AlphaFoldDB" id="A0A6T0VMT9"/>
<dbReference type="EMBL" id="HBNR01017193">
    <property type="protein sequence ID" value="CAE4571721.1"/>
    <property type="molecule type" value="Transcribed_RNA"/>
</dbReference>
<keyword evidence="2" id="KW-0963">Cytoplasm</keyword>
<dbReference type="SMART" id="SM00213">
    <property type="entry name" value="UBQ"/>
    <property type="match status" value="2"/>
</dbReference>
<dbReference type="CDD" id="cd17039">
    <property type="entry name" value="Ubl_ubiquitin_like"/>
    <property type="match status" value="2"/>
</dbReference>
<proteinExistence type="predicted"/>
<dbReference type="EMBL" id="HBNR01017192">
    <property type="protein sequence ID" value="CAE4571720.1"/>
    <property type="molecule type" value="Transcribed_RNA"/>
</dbReference>
<name>A0A6T0VMT9_9DINO</name>
<dbReference type="InterPro" id="IPR029071">
    <property type="entry name" value="Ubiquitin-like_domsf"/>
</dbReference>
<evidence type="ECO:0000313" key="5">
    <source>
        <dbReference type="EMBL" id="CAE4571720.1"/>
    </source>
</evidence>
<feature type="domain" description="Ubiquitin-like" evidence="3">
    <location>
        <begin position="3"/>
        <end position="65"/>
    </location>
</feature>
<accession>A0A6T0VMT9</accession>
<dbReference type="GO" id="GO:0071816">
    <property type="term" value="P:tail-anchored membrane protein insertion into ER membrane"/>
    <property type="evidence" value="ECO:0007669"/>
    <property type="project" value="TreeGrafter"/>
</dbReference>
<evidence type="ECO:0000259" key="3">
    <source>
        <dbReference type="PROSITE" id="PS50053"/>
    </source>
</evidence>
<dbReference type="InterPro" id="IPR047154">
    <property type="entry name" value="UBL4A-like"/>
</dbReference>
<organism evidence="4">
    <name type="scientific">Alexandrium monilatum</name>
    <dbReference type="NCBI Taxonomy" id="311494"/>
    <lineage>
        <taxon>Eukaryota</taxon>
        <taxon>Sar</taxon>
        <taxon>Alveolata</taxon>
        <taxon>Dinophyceae</taxon>
        <taxon>Gonyaulacales</taxon>
        <taxon>Pyrocystaceae</taxon>
        <taxon>Alexandrium</taxon>
    </lineage>
</organism>
<dbReference type="GO" id="GO:0006620">
    <property type="term" value="P:post-translational protein targeting to endoplasmic reticulum membrane"/>
    <property type="evidence" value="ECO:0007669"/>
    <property type="project" value="InterPro"/>
</dbReference>
<evidence type="ECO:0000313" key="6">
    <source>
        <dbReference type="EMBL" id="CAE4571721.1"/>
    </source>
</evidence>
<dbReference type="GO" id="GO:0071818">
    <property type="term" value="C:BAT3 complex"/>
    <property type="evidence" value="ECO:0007669"/>
    <property type="project" value="TreeGrafter"/>
</dbReference>